<protein>
    <submittedName>
        <fullName evidence="1">Uncharacterized protein</fullName>
    </submittedName>
</protein>
<proteinExistence type="predicted"/>
<name>A9D0D1_HOEPD</name>
<accession>A9D0D1</accession>
<comment type="caution">
    <text evidence="1">The sequence shown here is derived from an EMBL/GenBank/DDBJ whole genome shotgun (WGS) entry which is preliminary data.</text>
</comment>
<dbReference type="OrthoDB" id="8115922at2"/>
<dbReference type="HOGENOM" id="CLU_147391_0_0_5"/>
<dbReference type="AlphaFoldDB" id="A9D0D1"/>
<dbReference type="Proteomes" id="UP000004291">
    <property type="component" value="Chromosome"/>
</dbReference>
<keyword evidence="2" id="KW-1185">Reference proteome</keyword>
<evidence type="ECO:0000313" key="2">
    <source>
        <dbReference type="Proteomes" id="UP000004291"/>
    </source>
</evidence>
<sequence length="148" mass="16550">MFKITKSNNTFDFAAQSQNFAAPDYDLISRFCRFERWTADLSTGVFRLGPTAQQHHELNGNSNIGLLNLVQCYDPEHRQHVLELFEKAAMVSSSFCFSTTIVMDDKSHVPVMCIGESSDFSDMGGGTIEGVFVFASFKVEQTIGVFNQ</sequence>
<reference evidence="1 2" key="1">
    <citation type="submission" date="2007-10" db="EMBL/GenBank/DDBJ databases">
        <authorList>
            <person name="Wagner-Dobler I."/>
            <person name="Ferriera S."/>
            <person name="Johnson J."/>
            <person name="Kravitz S."/>
            <person name="Beeson K."/>
            <person name="Sutton G."/>
            <person name="Rogers Y.-H."/>
            <person name="Friedman R."/>
            <person name="Frazier M."/>
            <person name="Venter J.C."/>
        </authorList>
    </citation>
    <scope>NUCLEOTIDE SEQUENCE [LARGE SCALE GENOMIC DNA]</scope>
    <source>
        <strain evidence="1 2">DFL-43</strain>
    </source>
</reference>
<dbReference type="RefSeq" id="WP_007196235.1">
    <property type="nucleotide sequence ID" value="NZ_CM002917.1"/>
</dbReference>
<reference evidence="1 2" key="2">
    <citation type="submission" date="2012-06" db="EMBL/GenBank/DDBJ databases">
        <authorList>
            <person name="Fiebig A."/>
        </authorList>
    </citation>
    <scope>NUCLEOTIDE SEQUENCE [LARGE SCALE GENOMIC DNA]</scope>
    <source>
        <strain evidence="1 2">DFL-43</strain>
    </source>
</reference>
<dbReference type="EMBL" id="ABIA03000002">
    <property type="protein sequence ID" value="EDQ34974.1"/>
    <property type="molecule type" value="Genomic_DNA"/>
</dbReference>
<gene>
    <name evidence="1" type="ORF">HPDFL43_02215</name>
</gene>
<dbReference type="eggNOG" id="ENOG50345TU">
    <property type="taxonomic scope" value="Bacteria"/>
</dbReference>
<organism evidence="1 2">
    <name type="scientific">Hoeflea phototrophica (strain DSM 17068 / NCIMB 14078 / DFL-43)</name>
    <dbReference type="NCBI Taxonomy" id="411684"/>
    <lineage>
        <taxon>Bacteria</taxon>
        <taxon>Pseudomonadati</taxon>
        <taxon>Pseudomonadota</taxon>
        <taxon>Alphaproteobacteria</taxon>
        <taxon>Hyphomicrobiales</taxon>
        <taxon>Rhizobiaceae</taxon>
        <taxon>Hoeflea</taxon>
    </lineage>
</organism>
<evidence type="ECO:0000313" key="1">
    <source>
        <dbReference type="EMBL" id="EDQ34974.1"/>
    </source>
</evidence>